<reference evidence="1 2" key="1">
    <citation type="journal article" date="2023" name="Mol. Biol. Evol.">
        <title>Genomics of Secondarily Temperate Adaptation in the Only Non-Antarctic Icefish.</title>
        <authorList>
            <person name="Rivera-Colon A.G."/>
            <person name="Rayamajhi N."/>
            <person name="Minhas B.F."/>
            <person name="Madrigal G."/>
            <person name="Bilyk K.T."/>
            <person name="Yoon V."/>
            <person name="Hune M."/>
            <person name="Gregory S."/>
            <person name="Cheng C.H.C."/>
            <person name="Catchen J.M."/>
        </authorList>
    </citation>
    <scope>NUCLEOTIDE SEQUENCE [LARGE SCALE GENOMIC DNA]</scope>
    <source>
        <tissue evidence="1">White muscle</tissue>
    </source>
</reference>
<comment type="caution">
    <text evidence="1">The sequence shown here is derived from an EMBL/GenBank/DDBJ whole genome shotgun (WGS) entry which is preliminary data.</text>
</comment>
<dbReference type="Proteomes" id="UP001331515">
    <property type="component" value="Unassembled WGS sequence"/>
</dbReference>
<organism evidence="1 2">
    <name type="scientific">Champsocephalus gunnari</name>
    <name type="common">Mackerel icefish</name>
    <dbReference type="NCBI Taxonomy" id="52237"/>
    <lineage>
        <taxon>Eukaryota</taxon>
        <taxon>Metazoa</taxon>
        <taxon>Chordata</taxon>
        <taxon>Craniata</taxon>
        <taxon>Vertebrata</taxon>
        <taxon>Euteleostomi</taxon>
        <taxon>Actinopterygii</taxon>
        <taxon>Neopterygii</taxon>
        <taxon>Teleostei</taxon>
        <taxon>Neoteleostei</taxon>
        <taxon>Acanthomorphata</taxon>
        <taxon>Eupercaria</taxon>
        <taxon>Perciformes</taxon>
        <taxon>Notothenioidei</taxon>
        <taxon>Channichthyidae</taxon>
        <taxon>Champsocephalus</taxon>
    </lineage>
</organism>
<accession>A0AAN8CWF9</accession>
<dbReference type="EMBL" id="JAURVH010001528">
    <property type="protein sequence ID" value="KAK5910694.1"/>
    <property type="molecule type" value="Genomic_DNA"/>
</dbReference>
<proteinExistence type="predicted"/>
<gene>
    <name evidence="1" type="ORF">CgunFtcFv8_004933</name>
</gene>
<name>A0AAN8CWF9_CHAGU</name>
<evidence type="ECO:0000313" key="2">
    <source>
        <dbReference type="Proteomes" id="UP001331515"/>
    </source>
</evidence>
<dbReference type="AlphaFoldDB" id="A0AAN8CWF9"/>
<evidence type="ECO:0000313" key="1">
    <source>
        <dbReference type="EMBL" id="KAK5910694.1"/>
    </source>
</evidence>
<protein>
    <submittedName>
        <fullName evidence="1">Uncharacterized protein</fullName>
    </submittedName>
</protein>
<sequence length="107" mass="11739">MLSVLVIYQGSQDSPFLLCCGIDHKIKSIPEVSFSSLLRRPNNPETRELKAVGCSSRGCPPRMQQQRLSSQDAAAEAVLPGCSSRASQQRALSCEEEGLVCFLLLIW</sequence>
<keyword evidence="2" id="KW-1185">Reference proteome</keyword>